<keyword evidence="7" id="KW-1185">Reference proteome</keyword>
<dbReference type="Gene3D" id="3.40.109.10">
    <property type="entry name" value="NADH Oxidase"/>
    <property type="match status" value="1"/>
</dbReference>
<dbReference type="EMBL" id="JAUDDZ010000020">
    <property type="protein sequence ID" value="MDM8275766.1"/>
    <property type="molecule type" value="Genomic_DNA"/>
</dbReference>
<dbReference type="InterPro" id="IPR029479">
    <property type="entry name" value="Nitroreductase"/>
</dbReference>
<dbReference type="PANTHER" id="PTHR43425">
    <property type="entry name" value="OXYGEN-INSENSITIVE NADPH NITROREDUCTASE"/>
    <property type="match status" value="1"/>
</dbReference>
<evidence type="ECO:0000313" key="7">
    <source>
        <dbReference type="Proteomes" id="UP001529421"/>
    </source>
</evidence>
<dbReference type="Pfam" id="PF00881">
    <property type="entry name" value="Nitroreductase"/>
    <property type="match status" value="1"/>
</dbReference>
<evidence type="ECO:0000313" key="6">
    <source>
        <dbReference type="EMBL" id="MDM8275766.1"/>
    </source>
</evidence>
<dbReference type="PANTHER" id="PTHR43425:SF2">
    <property type="entry name" value="OXYGEN-INSENSITIVE NADPH NITROREDUCTASE"/>
    <property type="match status" value="1"/>
</dbReference>
<accession>A0ABT7VB83</accession>
<dbReference type="InterPro" id="IPR000415">
    <property type="entry name" value="Nitroreductase-like"/>
</dbReference>
<evidence type="ECO:0000256" key="2">
    <source>
        <dbReference type="ARBA" id="ARBA00022630"/>
    </source>
</evidence>
<comment type="similarity">
    <text evidence="1">Belongs to the flavin oxidoreductase frp family.</text>
</comment>
<evidence type="ECO:0000259" key="5">
    <source>
        <dbReference type="Pfam" id="PF00881"/>
    </source>
</evidence>
<keyword evidence="3" id="KW-0288">FMN</keyword>
<dbReference type="RefSeq" id="WP_289546012.1">
    <property type="nucleotide sequence ID" value="NZ_JAUDDZ010000020.1"/>
</dbReference>
<gene>
    <name evidence="6" type="ORF">QUW28_09730</name>
</gene>
<evidence type="ECO:0000256" key="1">
    <source>
        <dbReference type="ARBA" id="ARBA00008366"/>
    </source>
</evidence>
<sequence>MDPFSTSYESNPVLAGIERRSSMRQFAADRPTPEQRQAVLHAATRAPSAGAMMMYSIIDIQEPSTLERLAVLCDNQPFIAKAPWALVFVVDYAKWIALFEHVGCFTDEFAERCGKAPRRAPHMGDFAIAAQDAVIAAQTAAIAAEAVGLGSCYIGDVVEQAEQMAELLELPPHTMPLSMLVAGVPAKERPATPHPVTNIVMPERYRPADGATLDAQVAEMDAMFRPHATEPGERVRDIYVRKHTSAFMAEMDRSVRAWIDNWTGEKPLL</sequence>
<name>A0ABT7VB83_9ACTN</name>
<reference evidence="6 7" key="2">
    <citation type="submission" date="2023-06" db="EMBL/GenBank/DDBJ databases">
        <authorList>
            <person name="Zeman M."/>
            <person name="Kubasova T."/>
            <person name="Jahodarova E."/>
            <person name="Nykrynova M."/>
            <person name="Rychlik I."/>
        </authorList>
    </citation>
    <scope>NUCLEOTIDE SEQUENCE [LARGE SCALE GENOMIC DNA]</scope>
    <source>
        <strain evidence="6 7">154_Feed</strain>
    </source>
</reference>
<keyword evidence="4" id="KW-0560">Oxidoreductase</keyword>
<evidence type="ECO:0000256" key="3">
    <source>
        <dbReference type="ARBA" id="ARBA00022643"/>
    </source>
</evidence>
<feature type="domain" description="Nitroreductase" evidence="5">
    <location>
        <begin position="17"/>
        <end position="181"/>
    </location>
</feature>
<dbReference type="SUPFAM" id="SSF55469">
    <property type="entry name" value="FMN-dependent nitroreductase-like"/>
    <property type="match status" value="1"/>
</dbReference>
<evidence type="ECO:0000256" key="4">
    <source>
        <dbReference type="ARBA" id="ARBA00023002"/>
    </source>
</evidence>
<keyword evidence="2" id="KW-0285">Flavoprotein</keyword>
<dbReference type="InterPro" id="IPR016446">
    <property type="entry name" value="Flavin_OxRdtase_Frp"/>
</dbReference>
<protein>
    <submittedName>
        <fullName evidence="6">Nitroreductase family protein</fullName>
    </submittedName>
</protein>
<comment type="caution">
    <text evidence="6">The sequence shown here is derived from an EMBL/GenBank/DDBJ whole genome shotgun (WGS) entry which is preliminary data.</text>
</comment>
<organism evidence="6 7">
    <name type="scientific">Enorma phocaeensis</name>
    <dbReference type="NCBI Taxonomy" id="1871019"/>
    <lineage>
        <taxon>Bacteria</taxon>
        <taxon>Bacillati</taxon>
        <taxon>Actinomycetota</taxon>
        <taxon>Coriobacteriia</taxon>
        <taxon>Coriobacteriales</taxon>
        <taxon>Coriobacteriaceae</taxon>
        <taxon>Enorma</taxon>
    </lineage>
</organism>
<reference evidence="7" key="1">
    <citation type="submission" date="2023-06" db="EMBL/GenBank/DDBJ databases">
        <title>Identification and characterization of horizontal gene transfer across gut microbiota members of farm animals based on homology search.</title>
        <authorList>
            <person name="Zeman M."/>
            <person name="Kubasova T."/>
            <person name="Jahodarova E."/>
            <person name="Nykrynova M."/>
            <person name="Rychlik I."/>
        </authorList>
    </citation>
    <scope>NUCLEOTIDE SEQUENCE [LARGE SCALE GENOMIC DNA]</scope>
    <source>
        <strain evidence="7">154_Feed</strain>
    </source>
</reference>
<dbReference type="Proteomes" id="UP001529421">
    <property type="component" value="Unassembled WGS sequence"/>
</dbReference>
<proteinExistence type="inferred from homology"/>